<accession>A0A0F9TQS4</accession>
<keyword evidence="1" id="KW-1133">Transmembrane helix</keyword>
<dbReference type="AlphaFoldDB" id="A0A0F9TQS4"/>
<reference evidence="2" key="1">
    <citation type="journal article" date="2015" name="Nature">
        <title>Complex archaea that bridge the gap between prokaryotes and eukaryotes.</title>
        <authorList>
            <person name="Spang A."/>
            <person name="Saw J.H."/>
            <person name="Jorgensen S.L."/>
            <person name="Zaremba-Niedzwiedzka K."/>
            <person name="Martijn J."/>
            <person name="Lind A.E."/>
            <person name="van Eijk R."/>
            <person name="Schleper C."/>
            <person name="Guy L."/>
            <person name="Ettema T.J."/>
        </authorList>
    </citation>
    <scope>NUCLEOTIDE SEQUENCE</scope>
</reference>
<name>A0A0F9TQS4_9ZZZZ</name>
<feature type="transmembrane region" description="Helical" evidence="1">
    <location>
        <begin position="155"/>
        <end position="177"/>
    </location>
</feature>
<keyword evidence="1" id="KW-0472">Membrane</keyword>
<protein>
    <submittedName>
        <fullName evidence="2">Uncharacterized protein</fullName>
    </submittedName>
</protein>
<dbReference type="EMBL" id="LAZR01001491">
    <property type="protein sequence ID" value="KKN43748.1"/>
    <property type="molecule type" value="Genomic_DNA"/>
</dbReference>
<feature type="transmembrane region" description="Helical" evidence="1">
    <location>
        <begin position="399"/>
        <end position="419"/>
    </location>
</feature>
<feature type="transmembrane region" description="Helical" evidence="1">
    <location>
        <begin position="124"/>
        <end position="143"/>
    </location>
</feature>
<feature type="transmembrane region" description="Helical" evidence="1">
    <location>
        <begin position="306"/>
        <end position="328"/>
    </location>
</feature>
<organism evidence="2">
    <name type="scientific">marine sediment metagenome</name>
    <dbReference type="NCBI Taxonomy" id="412755"/>
    <lineage>
        <taxon>unclassified sequences</taxon>
        <taxon>metagenomes</taxon>
        <taxon>ecological metagenomes</taxon>
    </lineage>
</organism>
<feature type="transmembrane region" description="Helical" evidence="1">
    <location>
        <begin position="366"/>
        <end position="387"/>
    </location>
</feature>
<proteinExistence type="predicted"/>
<feature type="transmembrane region" description="Helical" evidence="1">
    <location>
        <begin position="334"/>
        <end position="354"/>
    </location>
</feature>
<sequence>MRRGYKNFYIRPSFIIKSLLQTKNILSIYIPAIFMVGYLVYIFLCFWYHPATSDGLQYSYSLRGHYQHYLLLAKYSFRFCHFYIIRLFNLIISSPVEAARLSSFFIHAGIVFLSYKIANKMAGWRAGTAVTILVIFFSPMLTFATQALTDPTMMLFAMISFYLLIGLGGSSSWKLMIFFSGFSFMWCLFSKEIGVAFLPVFLYMVLEKGKGKGLLNFLAGAFAGLLIVSIFDWIYLKDFFFHLDPLKFFGSYLNLIINSESAEIVRITTKDIFWALFGRDTLVFGLAWVFLFFAKSGLARNKLIKIWLFGLSPLVLHMLMTTLKVGVISFPTRLYYIVIPFAIAMGCYFGESAVEKKAATLSIKNKTFFCILLFFLLCVVVAISFGFRNIFNTTLSPQVIQGVRIFSPFLLMFAIGMFILCRNKMFEINNRGDIKKSSFVFYCTFIIILAYHAFWGNAKALENTSSLKRELSKRTPLVQMLKKQKDFAYTWRIKNDHVYRLFAAYNLISNKQERDLHNPEYQKTPDEVFDPTGGILATNKKQILVTDYCWDKMTLLGQEYGFNPGQLFEFQEEYYGNVYFYRIEYNRDR</sequence>
<comment type="caution">
    <text evidence="2">The sequence shown here is derived from an EMBL/GenBank/DDBJ whole genome shotgun (WGS) entry which is preliminary data.</text>
</comment>
<feature type="transmembrane region" description="Helical" evidence="1">
    <location>
        <begin position="183"/>
        <end position="206"/>
    </location>
</feature>
<feature type="transmembrane region" description="Helical" evidence="1">
    <location>
        <begin position="439"/>
        <end position="458"/>
    </location>
</feature>
<feature type="transmembrane region" description="Helical" evidence="1">
    <location>
        <begin position="213"/>
        <end position="236"/>
    </location>
</feature>
<feature type="transmembrane region" description="Helical" evidence="1">
    <location>
        <begin position="26"/>
        <end position="49"/>
    </location>
</feature>
<evidence type="ECO:0000256" key="1">
    <source>
        <dbReference type="SAM" id="Phobius"/>
    </source>
</evidence>
<keyword evidence="1" id="KW-0812">Transmembrane</keyword>
<feature type="transmembrane region" description="Helical" evidence="1">
    <location>
        <begin position="272"/>
        <end position="294"/>
    </location>
</feature>
<gene>
    <name evidence="2" type="ORF">LCGC14_0699960</name>
</gene>
<evidence type="ECO:0000313" key="2">
    <source>
        <dbReference type="EMBL" id="KKN43748.1"/>
    </source>
</evidence>